<comment type="caution">
    <text evidence="2">The sequence shown here is derived from an EMBL/GenBank/DDBJ whole genome shotgun (WGS) entry which is preliminary data.</text>
</comment>
<accession>A0A8H3GRK5</accession>
<protein>
    <submittedName>
        <fullName evidence="2">Uncharacterized protein</fullName>
    </submittedName>
</protein>
<feature type="signal peptide" evidence="1">
    <location>
        <begin position="1"/>
        <end position="15"/>
    </location>
</feature>
<evidence type="ECO:0000313" key="3">
    <source>
        <dbReference type="Proteomes" id="UP000663841"/>
    </source>
</evidence>
<keyword evidence="1" id="KW-0732">Signal</keyword>
<proteinExistence type="predicted"/>
<reference evidence="2" key="1">
    <citation type="submission" date="2021-01" db="EMBL/GenBank/DDBJ databases">
        <authorList>
            <person name="Kaushik A."/>
        </authorList>
    </citation>
    <scope>NUCLEOTIDE SEQUENCE</scope>
    <source>
        <strain evidence="2">AG3-T5</strain>
    </source>
</reference>
<gene>
    <name evidence="2" type="ORF">RDB_LOCUS154918</name>
</gene>
<evidence type="ECO:0000256" key="1">
    <source>
        <dbReference type="SAM" id="SignalP"/>
    </source>
</evidence>
<dbReference type="Proteomes" id="UP000663841">
    <property type="component" value="Unassembled WGS sequence"/>
</dbReference>
<evidence type="ECO:0000313" key="2">
    <source>
        <dbReference type="EMBL" id="CAE6462561.1"/>
    </source>
</evidence>
<feature type="chain" id="PRO_5034519995" evidence="1">
    <location>
        <begin position="16"/>
        <end position="342"/>
    </location>
</feature>
<name>A0A8H3GRK5_9AGAM</name>
<dbReference type="AlphaFoldDB" id="A0A8H3GRK5"/>
<sequence length="342" mass="37541">MRFIAFLVAVTMVSAKSKSALPPGLDPRCKKMDKNQWDAFENNDSLRKVAFASFGLADDYPYAEILFGDDINTASYFCAEGWNAIFEPATELQCNQIIVEVFDESHNAPGSVAINVQSGVLTSTTLTDTDTYAVGGGVTTTLNGLIPLNTADTVSIQFTVTYTKAQATAQTFQTNTLSWVQRVINVGSGNSNCTAEMTVTSCQHEANGEYPIIASGWIGWRLNDEHSVNGKKARRWYVFVDSLPRQLRIVWGKTHAGIVSQTYSTTLSQCHDPKPSKRSRHARLARSKPRAGAVKAEILDDARDHESVEEKLLRAKAGVPDHLKPNIMRVGNTIILPAMDID</sequence>
<organism evidence="2 3">
    <name type="scientific">Rhizoctonia solani</name>
    <dbReference type="NCBI Taxonomy" id="456999"/>
    <lineage>
        <taxon>Eukaryota</taxon>
        <taxon>Fungi</taxon>
        <taxon>Dikarya</taxon>
        <taxon>Basidiomycota</taxon>
        <taxon>Agaricomycotina</taxon>
        <taxon>Agaricomycetes</taxon>
        <taxon>Cantharellales</taxon>
        <taxon>Ceratobasidiaceae</taxon>
        <taxon>Rhizoctonia</taxon>
    </lineage>
</organism>
<dbReference type="EMBL" id="CAJMWW010000281">
    <property type="protein sequence ID" value="CAE6462561.1"/>
    <property type="molecule type" value="Genomic_DNA"/>
</dbReference>